<evidence type="ECO:0000313" key="3">
    <source>
        <dbReference type="Proteomes" id="UP000075230"/>
    </source>
</evidence>
<dbReference type="SUPFAM" id="SSF52777">
    <property type="entry name" value="CoA-dependent acyltransferases"/>
    <property type="match status" value="1"/>
</dbReference>
<evidence type="ECO:0000313" key="2">
    <source>
        <dbReference type="EMBL" id="GAT28109.1"/>
    </source>
</evidence>
<dbReference type="Proteomes" id="UP000075230">
    <property type="component" value="Unassembled WGS sequence"/>
</dbReference>
<sequence>MPSHARSINGVCSRPCLDAISNSAPVNQLPGGGSDRSRVTLSLAPNMFSRMKRITASVGALPAHFILAALQSFLLSQNCVSDTCIFVVDEGRPHVDVEGMIGCFTRITPVRFSIRWNSILTFEALLQNAKESATEAMEHTDVDIARIERHGCISPGTRESSTITQAALQYENYNQFGTFQAADFDMSVQDHMLLPLHVPIFLKAIEVGEELMLLMDCSLFSIPRPTDANGFLESFVSHLSSLIRDHRQPVMP</sequence>
<name>A0A146FS79_ASPKA</name>
<proteinExistence type="predicted"/>
<dbReference type="AlphaFoldDB" id="A0A146FS79"/>
<feature type="domain" description="Condensation" evidence="1">
    <location>
        <begin position="28"/>
        <end position="190"/>
    </location>
</feature>
<reference evidence="2 3" key="1">
    <citation type="journal article" date="2016" name="DNA Res.">
        <title>Genome sequence of Aspergillus luchuensis NBRC 4314.</title>
        <authorList>
            <person name="Yamada O."/>
            <person name="Machida M."/>
            <person name="Hosoyama A."/>
            <person name="Goto M."/>
            <person name="Takahashi T."/>
            <person name="Futagami T."/>
            <person name="Yamagata Y."/>
            <person name="Takeuchi M."/>
            <person name="Kobayashi T."/>
            <person name="Koike H."/>
            <person name="Abe K."/>
            <person name="Asai K."/>
            <person name="Arita M."/>
            <person name="Fujita N."/>
            <person name="Fukuda K."/>
            <person name="Higa K."/>
            <person name="Horikawa H."/>
            <person name="Ishikawa T."/>
            <person name="Jinno K."/>
            <person name="Kato Y."/>
            <person name="Kirimura K."/>
            <person name="Mizutani O."/>
            <person name="Nakasone K."/>
            <person name="Sano M."/>
            <person name="Shiraishi Y."/>
            <person name="Tsukahara M."/>
            <person name="Gomi K."/>
        </authorList>
    </citation>
    <scope>NUCLEOTIDE SEQUENCE [LARGE SCALE GENOMIC DNA]</scope>
    <source>
        <strain evidence="2 3">RIB 2604</strain>
    </source>
</reference>
<evidence type="ECO:0000259" key="1">
    <source>
        <dbReference type="Pfam" id="PF00668"/>
    </source>
</evidence>
<dbReference type="GO" id="GO:0003824">
    <property type="term" value="F:catalytic activity"/>
    <property type="evidence" value="ECO:0007669"/>
    <property type="project" value="InterPro"/>
</dbReference>
<dbReference type="VEuPathDB" id="FungiDB:ASPFODRAFT_706954"/>
<dbReference type="EMBL" id="BCWF01000024">
    <property type="protein sequence ID" value="GAT28109.1"/>
    <property type="molecule type" value="Genomic_DNA"/>
</dbReference>
<comment type="caution">
    <text evidence="2">The sequence shown here is derived from an EMBL/GenBank/DDBJ whole genome shotgun (WGS) entry which is preliminary data.</text>
</comment>
<protein>
    <submittedName>
        <fullName evidence="2">Lovastatin nonaketide synthase</fullName>
    </submittedName>
</protein>
<gene>
    <name evidence="2" type="ORF">RIB2604_02501840</name>
</gene>
<dbReference type="InterPro" id="IPR001242">
    <property type="entry name" value="Condensation_dom"/>
</dbReference>
<reference evidence="3" key="2">
    <citation type="submission" date="2016-02" db="EMBL/GenBank/DDBJ databases">
        <title>Genome sequencing of Aspergillus luchuensis NBRC 4314.</title>
        <authorList>
            <person name="Yamada O."/>
        </authorList>
    </citation>
    <scope>NUCLEOTIDE SEQUENCE [LARGE SCALE GENOMIC DNA]</scope>
    <source>
        <strain evidence="3">RIB 2604</strain>
    </source>
</reference>
<accession>A0A146FS79</accession>
<organism evidence="2 3">
    <name type="scientific">Aspergillus kawachii</name>
    <name type="common">White koji mold</name>
    <name type="synonym">Aspergillus awamori var. kawachi</name>
    <dbReference type="NCBI Taxonomy" id="1069201"/>
    <lineage>
        <taxon>Eukaryota</taxon>
        <taxon>Fungi</taxon>
        <taxon>Dikarya</taxon>
        <taxon>Ascomycota</taxon>
        <taxon>Pezizomycotina</taxon>
        <taxon>Eurotiomycetes</taxon>
        <taxon>Eurotiomycetidae</taxon>
        <taxon>Eurotiales</taxon>
        <taxon>Aspergillaceae</taxon>
        <taxon>Aspergillus</taxon>
        <taxon>Aspergillus subgen. Circumdati</taxon>
    </lineage>
</organism>
<dbReference type="Pfam" id="PF00668">
    <property type="entry name" value="Condensation"/>
    <property type="match status" value="1"/>
</dbReference>
<dbReference type="Gene3D" id="3.30.559.30">
    <property type="entry name" value="Nonribosomal peptide synthetase, condensation domain"/>
    <property type="match status" value="1"/>
</dbReference>